<accession>A0AAV1XX65</accession>
<sequence length="221" mass="24971">MEDQKHSRDSIPHLQLELSLSSMDSGDDSNPELNLLNYFHTNLSENLSEYSHCNELEPRIFSCNYCQRKFYSSQALGGHQNAHKRERNFARRGYITGAGAAVSVDFGHSYSSMASMPSHGLYNKPLGIQVHSMINKTSYQTPSFGSKRHVSDSQSAIGKFTYANFHVGKETESSLASGIPRLWNFSNRLVSEGFEDWFGSITHLKSRQEKLQQKLDLSLKL</sequence>
<dbReference type="GO" id="GO:0005634">
    <property type="term" value="C:nucleus"/>
    <property type="evidence" value="ECO:0007669"/>
    <property type="project" value="UniProtKB-SubCell"/>
</dbReference>
<dbReference type="SUPFAM" id="SSF57667">
    <property type="entry name" value="beta-beta-alpha zinc fingers"/>
    <property type="match status" value="1"/>
</dbReference>
<dbReference type="PANTHER" id="PTHR47287">
    <property type="entry name" value="C2H2 AND C2HC ZINC FINGERS SUPERFAMILY PROTEIN"/>
    <property type="match status" value="1"/>
</dbReference>
<dbReference type="GO" id="GO:0009788">
    <property type="term" value="P:negative regulation of abscisic acid-activated signaling pathway"/>
    <property type="evidence" value="ECO:0007669"/>
    <property type="project" value="InterPro"/>
</dbReference>
<comment type="subcellular location">
    <subcellularLocation>
        <location evidence="1">Nucleus</location>
    </subcellularLocation>
</comment>
<proteinExistence type="predicted"/>
<evidence type="ECO:0000256" key="3">
    <source>
        <dbReference type="ARBA" id="ARBA00022771"/>
    </source>
</evidence>
<keyword evidence="3 6" id="KW-0863">Zinc-finger</keyword>
<dbReference type="Proteomes" id="UP001497480">
    <property type="component" value="Unassembled WGS sequence"/>
</dbReference>
<keyword evidence="4" id="KW-0862">Zinc</keyword>
<keyword evidence="5" id="KW-0539">Nucleus</keyword>
<evidence type="ECO:0000256" key="6">
    <source>
        <dbReference type="PROSITE-ProRule" id="PRU00042"/>
    </source>
</evidence>
<dbReference type="InterPro" id="IPR044246">
    <property type="entry name" value="ZFP3-like"/>
</dbReference>
<name>A0AAV1XX65_LUPLU</name>
<comment type="caution">
    <text evidence="8">The sequence shown here is derived from an EMBL/GenBank/DDBJ whole genome shotgun (WGS) entry which is preliminary data.</text>
</comment>
<reference evidence="8 9" key="1">
    <citation type="submission" date="2024-03" db="EMBL/GenBank/DDBJ databases">
        <authorList>
            <person name="Martinez-Hernandez J."/>
        </authorList>
    </citation>
    <scope>NUCLEOTIDE SEQUENCE [LARGE SCALE GENOMIC DNA]</scope>
</reference>
<dbReference type="Gene3D" id="3.30.160.60">
    <property type="entry name" value="Classic Zinc Finger"/>
    <property type="match status" value="1"/>
</dbReference>
<evidence type="ECO:0000256" key="1">
    <source>
        <dbReference type="ARBA" id="ARBA00004123"/>
    </source>
</evidence>
<dbReference type="AlphaFoldDB" id="A0AAV1XX65"/>
<feature type="domain" description="C2H2-type" evidence="7">
    <location>
        <begin position="61"/>
        <end position="88"/>
    </location>
</feature>
<evidence type="ECO:0000259" key="7">
    <source>
        <dbReference type="PROSITE" id="PS50157"/>
    </source>
</evidence>
<keyword evidence="9" id="KW-1185">Reference proteome</keyword>
<dbReference type="InterPro" id="IPR036236">
    <property type="entry name" value="Znf_C2H2_sf"/>
</dbReference>
<evidence type="ECO:0000256" key="5">
    <source>
        <dbReference type="ARBA" id="ARBA00023242"/>
    </source>
</evidence>
<dbReference type="PROSITE" id="PS50157">
    <property type="entry name" value="ZINC_FINGER_C2H2_2"/>
    <property type="match status" value="1"/>
</dbReference>
<keyword evidence="2" id="KW-0479">Metal-binding</keyword>
<gene>
    <name evidence="8" type="ORF">LLUT_LOCUS26982</name>
</gene>
<organism evidence="8 9">
    <name type="scientific">Lupinus luteus</name>
    <name type="common">European yellow lupine</name>
    <dbReference type="NCBI Taxonomy" id="3873"/>
    <lineage>
        <taxon>Eukaryota</taxon>
        <taxon>Viridiplantae</taxon>
        <taxon>Streptophyta</taxon>
        <taxon>Embryophyta</taxon>
        <taxon>Tracheophyta</taxon>
        <taxon>Spermatophyta</taxon>
        <taxon>Magnoliopsida</taxon>
        <taxon>eudicotyledons</taxon>
        <taxon>Gunneridae</taxon>
        <taxon>Pentapetalae</taxon>
        <taxon>rosids</taxon>
        <taxon>fabids</taxon>
        <taxon>Fabales</taxon>
        <taxon>Fabaceae</taxon>
        <taxon>Papilionoideae</taxon>
        <taxon>50 kb inversion clade</taxon>
        <taxon>genistoids sensu lato</taxon>
        <taxon>core genistoids</taxon>
        <taxon>Genisteae</taxon>
        <taxon>Lupinus</taxon>
    </lineage>
</organism>
<protein>
    <recommendedName>
        <fullName evidence="7">C2H2-type domain-containing protein</fullName>
    </recommendedName>
</protein>
<dbReference type="GO" id="GO:0008270">
    <property type="term" value="F:zinc ion binding"/>
    <property type="evidence" value="ECO:0007669"/>
    <property type="project" value="UniProtKB-KW"/>
</dbReference>
<evidence type="ECO:0000256" key="2">
    <source>
        <dbReference type="ARBA" id="ARBA00022723"/>
    </source>
</evidence>
<dbReference type="InterPro" id="IPR013087">
    <property type="entry name" value="Znf_C2H2_type"/>
</dbReference>
<evidence type="ECO:0000313" key="8">
    <source>
        <dbReference type="EMBL" id="CAL0325922.1"/>
    </source>
</evidence>
<dbReference type="PROSITE" id="PS00028">
    <property type="entry name" value="ZINC_FINGER_C2H2_1"/>
    <property type="match status" value="1"/>
</dbReference>
<evidence type="ECO:0000313" key="9">
    <source>
        <dbReference type="Proteomes" id="UP001497480"/>
    </source>
</evidence>
<evidence type="ECO:0000256" key="4">
    <source>
        <dbReference type="ARBA" id="ARBA00022833"/>
    </source>
</evidence>
<dbReference type="EMBL" id="CAXHTB010000019">
    <property type="protein sequence ID" value="CAL0325922.1"/>
    <property type="molecule type" value="Genomic_DNA"/>
</dbReference>
<dbReference type="PANTHER" id="PTHR47287:SF6">
    <property type="entry name" value="TRANSCRIPTION FACTOR C2H2 FAMILY-RELATED"/>
    <property type="match status" value="1"/>
</dbReference>